<dbReference type="Proteomes" id="UP000442109">
    <property type="component" value="Unassembled WGS sequence"/>
</dbReference>
<dbReference type="Gene3D" id="3.20.20.70">
    <property type="entry name" value="Aldolase class I"/>
    <property type="match status" value="1"/>
</dbReference>
<protein>
    <recommendedName>
        <fullName evidence="5">L-lysine 2,3-aminomutase</fullName>
    </recommendedName>
    <alternativeName>
        <fullName evidence="13">EF-P post-translational modification enzyme B</fullName>
    </alternativeName>
</protein>
<feature type="modified residue" description="N6-(pyridoxal phosphate)lysine" evidence="15">
    <location>
        <position position="358"/>
    </location>
</feature>
<keyword evidence="8 14" id="KW-0479">Metal-binding</keyword>
<dbReference type="CDD" id="cd01335">
    <property type="entry name" value="Radical_SAM"/>
    <property type="match status" value="1"/>
</dbReference>
<evidence type="ECO:0000256" key="1">
    <source>
        <dbReference type="ARBA" id="ARBA00001352"/>
    </source>
</evidence>
<name>A0A844LXK6_9GAMM</name>
<dbReference type="OrthoDB" id="9770937at2"/>
<evidence type="ECO:0000256" key="3">
    <source>
        <dbReference type="ARBA" id="ARBA00001966"/>
    </source>
</evidence>
<dbReference type="RefSeq" id="WP_155586585.1">
    <property type="nucleotide sequence ID" value="NZ_WFKQ01000001.1"/>
</dbReference>
<dbReference type="PROSITE" id="PS51918">
    <property type="entry name" value="RADICAL_SAM"/>
    <property type="match status" value="1"/>
</dbReference>
<evidence type="ECO:0000256" key="15">
    <source>
        <dbReference type="PIRSR" id="PIRSR603739-50"/>
    </source>
</evidence>
<dbReference type="InterPro" id="IPR022462">
    <property type="entry name" value="EpmB"/>
</dbReference>
<organism evidence="17 18">
    <name type="scientific">Psychrobacter sanguinis</name>
    <dbReference type="NCBI Taxonomy" id="861445"/>
    <lineage>
        <taxon>Bacteria</taxon>
        <taxon>Pseudomonadati</taxon>
        <taxon>Pseudomonadota</taxon>
        <taxon>Gammaproteobacteria</taxon>
        <taxon>Moraxellales</taxon>
        <taxon>Moraxellaceae</taxon>
        <taxon>Psychrobacter</taxon>
    </lineage>
</organism>
<feature type="domain" description="Radical SAM core" evidence="16">
    <location>
        <begin position="132"/>
        <end position="355"/>
    </location>
</feature>
<comment type="similarity">
    <text evidence="4">Belongs to the radical SAM superfamily. KamA family.</text>
</comment>
<comment type="cofactor">
    <cofactor evidence="3">
        <name>[4Fe-4S] cluster</name>
        <dbReference type="ChEBI" id="CHEBI:49883"/>
    </cofactor>
</comment>
<evidence type="ECO:0000313" key="17">
    <source>
        <dbReference type="EMBL" id="MUG31333.1"/>
    </source>
</evidence>
<keyword evidence="18" id="KW-1185">Reference proteome</keyword>
<gene>
    <name evidence="17" type="primary">epmB</name>
    <name evidence="17" type="ORF">GB996_00810</name>
</gene>
<keyword evidence="11 14" id="KW-0411">Iron-sulfur</keyword>
<comment type="caution">
    <text evidence="17">The sequence shown here is derived from an EMBL/GenBank/DDBJ whole genome shotgun (WGS) entry which is preliminary data.</text>
</comment>
<evidence type="ECO:0000256" key="2">
    <source>
        <dbReference type="ARBA" id="ARBA00001933"/>
    </source>
</evidence>
<dbReference type="Pfam" id="PF04055">
    <property type="entry name" value="Radical_SAM"/>
    <property type="match status" value="1"/>
</dbReference>
<keyword evidence="10" id="KW-0408">Iron</keyword>
<comment type="catalytic activity">
    <reaction evidence="1">
        <text>L-lysine = D-beta-lysine</text>
        <dbReference type="Rhea" id="RHEA:44148"/>
        <dbReference type="ChEBI" id="CHEBI:32551"/>
        <dbReference type="ChEBI" id="CHEBI:84138"/>
    </reaction>
</comment>
<evidence type="ECO:0000313" key="18">
    <source>
        <dbReference type="Proteomes" id="UP000442109"/>
    </source>
</evidence>
<keyword evidence="6 14" id="KW-0004">4Fe-4S</keyword>
<evidence type="ECO:0000259" key="16">
    <source>
        <dbReference type="PROSITE" id="PS51918"/>
    </source>
</evidence>
<feature type="binding site" evidence="14">
    <location>
        <position position="146"/>
    </location>
    <ligand>
        <name>[4Fe-4S] cluster</name>
        <dbReference type="ChEBI" id="CHEBI:49883"/>
        <note>4Fe-4S-S-AdoMet</note>
    </ligand>
</feature>
<evidence type="ECO:0000256" key="14">
    <source>
        <dbReference type="PIRSR" id="PIRSR004911-1"/>
    </source>
</evidence>
<dbReference type="NCBIfam" id="TIGR00238">
    <property type="entry name" value="KamA family radical SAM protein"/>
    <property type="match status" value="1"/>
</dbReference>
<dbReference type="SUPFAM" id="SSF102114">
    <property type="entry name" value="Radical SAM enzymes"/>
    <property type="match status" value="1"/>
</dbReference>
<feature type="binding site" evidence="14">
    <location>
        <position position="153"/>
    </location>
    <ligand>
        <name>[4Fe-4S] cluster</name>
        <dbReference type="ChEBI" id="CHEBI:49883"/>
        <note>4Fe-4S-S-AdoMet</note>
    </ligand>
</feature>
<evidence type="ECO:0000256" key="5">
    <source>
        <dbReference type="ARBA" id="ARBA00022363"/>
    </source>
</evidence>
<dbReference type="SFLD" id="SFLDF00314">
    <property type="entry name" value="L-lysine_2_3-aminomutase_(yjeK"/>
    <property type="match status" value="1"/>
</dbReference>
<evidence type="ECO:0000256" key="8">
    <source>
        <dbReference type="ARBA" id="ARBA00022723"/>
    </source>
</evidence>
<evidence type="ECO:0000256" key="10">
    <source>
        <dbReference type="ARBA" id="ARBA00023004"/>
    </source>
</evidence>
<reference evidence="17 18" key="1">
    <citation type="journal article" date="2019" name="PLoS ONE">
        <title>Pup mortality in New Zealand sea lions (Phocarctos hookeri) at Enderby Island, Auckland Islands, 2013-18.</title>
        <authorList>
            <person name="Michael S.A."/>
            <person name="Hayman D.T.S."/>
            <person name="Gray R."/>
            <person name="Zhang J."/>
            <person name="Rogers L."/>
            <person name="Roe W.D."/>
        </authorList>
    </citation>
    <scope>NUCLEOTIDE SEQUENCE [LARGE SCALE GENOMIC DNA]</scope>
    <source>
        <strain evidence="17 18">SM868</strain>
    </source>
</reference>
<sequence length="372" mass="42107">MINHLPQQKNKQIPITSVAVGTCAPKAGESLQVIEDSNEAINWQTQVADVITDIDQLLAILELSHIKDELYVPQGFGLRVPKAFVAKMKKGDANDPLLLQVLPNKQEQTQVTGYVSDPLAENAHNPIKGLLHKYRSRVLVTVTGACAIHCRYCFRQHFDYQANLPKSDQLRLIQDYIRQHPEINEVILSGGDPLSVTNRRLFLWLQALEDLPQINTIRLHTRLPIVIPDRLDNELLDRLEHSRCRIVMVVHTNHANEIDNHTAKLLQHARQKGITLLNQTVLLAGVNDGLKQQVALSERLFEAGVLPYYLHLLDKVAGAAHFDIAQKQAIDLYWQMLAHLPGYLVPKLVQELPHKPFKTPVDLYHSDPAHLF</sequence>
<evidence type="ECO:0000256" key="7">
    <source>
        <dbReference type="ARBA" id="ARBA00022691"/>
    </source>
</evidence>
<dbReference type="InterPro" id="IPR007197">
    <property type="entry name" value="rSAM"/>
</dbReference>
<evidence type="ECO:0000256" key="9">
    <source>
        <dbReference type="ARBA" id="ARBA00022898"/>
    </source>
</evidence>
<dbReference type="SFLD" id="SFLDG01070">
    <property type="entry name" value="PLP-dependent"/>
    <property type="match status" value="1"/>
</dbReference>
<keyword evidence="9 15" id="KW-0663">Pyridoxal phosphate</keyword>
<dbReference type="InterPro" id="IPR058240">
    <property type="entry name" value="rSAM_sf"/>
</dbReference>
<evidence type="ECO:0000256" key="6">
    <source>
        <dbReference type="ARBA" id="ARBA00022485"/>
    </source>
</evidence>
<keyword evidence="7" id="KW-0949">S-adenosyl-L-methionine</keyword>
<dbReference type="GO" id="GO:0046872">
    <property type="term" value="F:metal ion binding"/>
    <property type="evidence" value="ECO:0007669"/>
    <property type="project" value="UniProtKB-KW"/>
</dbReference>
<dbReference type="PANTHER" id="PTHR30538:SF1">
    <property type="entry name" value="L-LYSINE 2,3-AMINOMUTASE"/>
    <property type="match status" value="1"/>
</dbReference>
<comment type="cofactor">
    <cofactor evidence="2 15">
        <name>pyridoxal 5'-phosphate</name>
        <dbReference type="ChEBI" id="CHEBI:597326"/>
    </cofactor>
</comment>
<dbReference type="GO" id="GO:0016853">
    <property type="term" value="F:isomerase activity"/>
    <property type="evidence" value="ECO:0007669"/>
    <property type="project" value="UniProtKB-KW"/>
</dbReference>
<dbReference type="PANTHER" id="PTHR30538">
    <property type="entry name" value="LYSINE 2,3-AMINOMUTASE-RELATED"/>
    <property type="match status" value="1"/>
</dbReference>
<keyword evidence="12" id="KW-0413">Isomerase</keyword>
<evidence type="ECO:0000256" key="4">
    <source>
        <dbReference type="ARBA" id="ARBA00008703"/>
    </source>
</evidence>
<dbReference type="InterPro" id="IPR003739">
    <property type="entry name" value="Lys_aminomutase/Glu_NH3_mut"/>
</dbReference>
<dbReference type="InterPro" id="IPR013785">
    <property type="entry name" value="Aldolase_TIM"/>
</dbReference>
<dbReference type="AlphaFoldDB" id="A0A844LXK6"/>
<dbReference type="EMBL" id="WFKQ01000001">
    <property type="protein sequence ID" value="MUG31333.1"/>
    <property type="molecule type" value="Genomic_DNA"/>
</dbReference>
<dbReference type="GO" id="GO:0051539">
    <property type="term" value="F:4 iron, 4 sulfur cluster binding"/>
    <property type="evidence" value="ECO:0007669"/>
    <property type="project" value="UniProtKB-KW"/>
</dbReference>
<evidence type="ECO:0000256" key="13">
    <source>
        <dbReference type="ARBA" id="ARBA00030756"/>
    </source>
</evidence>
<dbReference type="SFLD" id="SFLDS00029">
    <property type="entry name" value="Radical_SAM"/>
    <property type="match status" value="1"/>
</dbReference>
<dbReference type="PIRSF" id="PIRSF004911">
    <property type="entry name" value="DUF160"/>
    <property type="match status" value="1"/>
</dbReference>
<proteinExistence type="inferred from homology"/>
<evidence type="ECO:0000256" key="12">
    <source>
        <dbReference type="ARBA" id="ARBA00023235"/>
    </source>
</evidence>
<evidence type="ECO:0000256" key="11">
    <source>
        <dbReference type="ARBA" id="ARBA00023014"/>
    </source>
</evidence>
<feature type="binding site" evidence="14">
    <location>
        <position position="150"/>
    </location>
    <ligand>
        <name>[4Fe-4S] cluster</name>
        <dbReference type="ChEBI" id="CHEBI:49883"/>
        <note>4Fe-4S-S-AdoMet</note>
    </ligand>
</feature>
<accession>A0A844LXK6</accession>
<dbReference type="NCBIfam" id="TIGR03821">
    <property type="entry name" value="EFP_modif_epmB"/>
    <property type="match status" value="1"/>
</dbReference>